<dbReference type="STRING" id="589385.SAMN05421504_1011009"/>
<dbReference type="InterPro" id="IPR013328">
    <property type="entry name" value="6PGD_dom2"/>
</dbReference>
<dbReference type="InterPro" id="IPR036291">
    <property type="entry name" value="NAD(P)-bd_dom_sf"/>
</dbReference>
<dbReference type="PANTHER" id="PTHR43580:SF2">
    <property type="entry name" value="CYTOKINE-LIKE NUCLEAR FACTOR N-PAC"/>
    <property type="match status" value="1"/>
</dbReference>
<dbReference type="PANTHER" id="PTHR43580">
    <property type="entry name" value="OXIDOREDUCTASE GLYR1-RELATED"/>
    <property type="match status" value="1"/>
</dbReference>
<dbReference type="PIRSF" id="PIRSF000103">
    <property type="entry name" value="HIBADH"/>
    <property type="match status" value="1"/>
</dbReference>
<evidence type="ECO:0000313" key="5">
    <source>
        <dbReference type="EMBL" id="SDW59841.1"/>
    </source>
</evidence>
<evidence type="ECO:0000256" key="2">
    <source>
        <dbReference type="ARBA" id="ARBA00023002"/>
    </source>
</evidence>
<dbReference type="InterPro" id="IPR048666">
    <property type="entry name" value="RedAm-like_C"/>
</dbReference>
<dbReference type="Gene3D" id="3.40.50.720">
    <property type="entry name" value="NAD(P)-binding Rossmann-like Domain"/>
    <property type="match status" value="1"/>
</dbReference>
<dbReference type="InterPro" id="IPR015815">
    <property type="entry name" value="HIBADH-related"/>
</dbReference>
<dbReference type="GO" id="GO:0050661">
    <property type="term" value="F:NADP binding"/>
    <property type="evidence" value="ECO:0007669"/>
    <property type="project" value="InterPro"/>
</dbReference>
<dbReference type="SUPFAM" id="SSF51735">
    <property type="entry name" value="NAD(P)-binding Rossmann-fold domains"/>
    <property type="match status" value="1"/>
</dbReference>
<dbReference type="Pfam" id="PF21761">
    <property type="entry name" value="RedAm-like_C"/>
    <property type="match status" value="1"/>
</dbReference>
<evidence type="ECO:0000313" key="6">
    <source>
        <dbReference type="Proteomes" id="UP000199515"/>
    </source>
</evidence>
<organism evidence="5 6">
    <name type="scientific">Amycolatopsis xylanica</name>
    <dbReference type="NCBI Taxonomy" id="589385"/>
    <lineage>
        <taxon>Bacteria</taxon>
        <taxon>Bacillati</taxon>
        <taxon>Actinomycetota</taxon>
        <taxon>Actinomycetes</taxon>
        <taxon>Pseudonocardiales</taxon>
        <taxon>Pseudonocardiaceae</taxon>
        <taxon>Amycolatopsis</taxon>
    </lineage>
</organism>
<protein>
    <submittedName>
        <fullName evidence="5">3-hydroxyisobutyrate dehydrogenase</fullName>
    </submittedName>
</protein>
<keyword evidence="6" id="KW-1185">Reference proteome</keyword>
<name>A0A1H2UUU2_9PSEU</name>
<dbReference type="InterPro" id="IPR051265">
    <property type="entry name" value="HIBADH-related_NP60_sf"/>
</dbReference>
<dbReference type="InterPro" id="IPR006115">
    <property type="entry name" value="6PGDH_NADP-bd"/>
</dbReference>
<dbReference type="Proteomes" id="UP000199515">
    <property type="component" value="Unassembled WGS sequence"/>
</dbReference>
<gene>
    <name evidence="5" type="ORF">SAMN05421504_1011009</name>
</gene>
<comment type="similarity">
    <text evidence="1">Belongs to the HIBADH-related family.</text>
</comment>
<proteinExistence type="inferred from homology"/>
<dbReference type="EMBL" id="FNON01000001">
    <property type="protein sequence ID" value="SDW59841.1"/>
    <property type="molecule type" value="Genomic_DNA"/>
</dbReference>
<keyword evidence="2" id="KW-0560">Oxidoreductase</keyword>
<accession>A0A1H2UUU2</accession>
<reference evidence="5 6" key="1">
    <citation type="submission" date="2016-10" db="EMBL/GenBank/DDBJ databases">
        <authorList>
            <person name="de Groot N.N."/>
        </authorList>
    </citation>
    <scope>NUCLEOTIDE SEQUENCE [LARGE SCALE GENOMIC DNA]</scope>
    <source>
        <strain evidence="5 6">CPCC 202699</strain>
    </source>
</reference>
<dbReference type="Pfam" id="PF03446">
    <property type="entry name" value="NAD_binding_2"/>
    <property type="match status" value="1"/>
</dbReference>
<evidence type="ECO:0000256" key="1">
    <source>
        <dbReference type="ARBA" id="ARBA00009080"/>
    </source>
</evidence>
<feature type="domain" description="6-phosphogluconate dehydrogenase NADP-binding" evidence="3">
    <location>
        <begin position="2"/>
        <end position="148"/>
    </location>
</feature>
<dbReference type="AlphaFoldDB" id="A0A1H2UUU2"/>
<dbReference type="GO" id="GO:0016491">
    <property type="term" value="F:oxidoreductase activity"/>
    <property type="evidence" value="ECO:0007669"/>
    <property type="project" value="UniProtKB-KW"/>
</dbReference>
<dbReference type="Gene3D" id="1.10.1040.10">
    <property type="entry name" value="N-(1-d-carboxylethyl)-l-norvaline Dehydrogenase, domain 2"/>
    <property type="match status" value="1"/>
</dbReference>
<dbReference type="RefSeq" id="WP_091287102.1">
    <property type="nucleotide sequence ID" value="NZ_FNON01000001.1"/>
</dbReference>
<evidence type="ECO:0000259" key="3">
    <source>
        <dbReference type="Pfam" id="PF03446"/>
    </source>
</evidence>
<evidence type="ECO:0000259" key="4">
    <source>
        <dbReference type="Pfam" id="PF21761"/>
    </source>
</evidence>
<feature type="domain" description="NADPH-dependent reductive aminase-like C-terminal" evidence="4">
    <location>
        <begin position="155"/>
        <end position="281"/>
    </location>
</feature>
<sequence length="283" mass="29386">MNVAVLGLGPMGQAMARTFLAHGYSTTVWNRTASRADALVAEGAVRASTVEEALRADVIVLSLTDYQAMYDILGSADLSGRVLVNLSSDTPSRSREAAAWVAERGGSLVVGGIMVPSPLVGTDQSYVFYSGPREVFDGVSAVLAVLGRPDYRGEDPALAQLFYQAQLDIFLTSLSAFLHASALVGSAGVAASDFVPYAVENFQMMEYYLADAAAGIDAGEYPGDQANVIMMGATADHIVGASRDAGIDVGLPGAVKAHYDGAIAAGNGRAGWTSLIEVIKKGA</sequence>